<proteinExistence type="predicted"/>
<organism evidence="2">
    <name type="scientific">uncultured Caudovirales phage</name>
    <dbReference type="NCBI Taxonomy" id="2100421"/>
    <lineage>
        <taxon>Viruses</taxon>
        <taxon>Duplodnaviria</taxon>
        <taxon>Heunggongvirae</taxon>
        <taxon>Uroviricota</taxon>
        <taxon>Caudoviricetes</taxon>
        <taxon>Peduoviridae</taxon>
        <taxon>Maltschvirus</taxon>
        <taxon>Maltschvirus maltsch</taxon>
    </lineage>
</organism>
<evidence type="ECO:0000313" key="2">
    <source>
        <dbReference type="EMBL" id="CAB5220908.1"/>
    </source>
</evidence>
<reference evidence="2" key="1">
    <citation type="submission" date="2020-05" db="EMBL/GenBank/DDBJ databases">
        <authorList>
            <person name="Chiriac C."/>
            <person name="Salcher M."/>
            <person name="Ghai R."/>
            <person name="Kavagutti S V."/>
        </authorList>
    </citation>
    <scope>NUCLEOTIDE SEQUENCE</scope>
</reference>
<dbReference type="EMBL" id="LR798288">
    <property type="protein sequence ID" value="CAB5220908.1"/>
    <property type="molecule type" value="Genomic_DNA"/>
</dbReference>
<gene>
    <name evidence="2" type="ORF">UFOVP247_55</name>
</gene>
<evidence type="ECO:0000256" key="1">
    <source>
        <dbReference type="SAM" id="MobiDB-lite"/>
    </source>
</evidence>
<protein>
    <submittedName>
        <fullName evidence="2">Uncharacterized protein</fullName>
    </submittedName>
</protein>
<feature type="region of interest" description="Disordered" evidence="1">
    <location>
        <begin position="55"/>
        <end position="85"/>
    </location>
</feature>
<accession>A0A6J7WVN2</accession>
<sequence>MNINQLVAMISDIVKEDEIRAELYTRILEESDEYDIEEADIGVDSVFDEIYADYAPTEDMEEFEEDEDYEDDSIEEDDWEDSSSK</sequence>
<name>A0A6J7WVN2_9CAUD</name>